<feature type="compositionally biased region" description="Basic and acidic residues" evidence="1">
    <location>
        <begin position="281"/>
        <end position="296"/>
    </location>
</feature>
<evidence type="ECO:0000256" key="1">
    <source>
        <dbReference type="SAM" id="MobiDB-lite"/>
    </source>
</evidence>
<feature type="compositionally biased region" description="Polar residues" evidence="1">
    <location>
        <begin position="408"/>
        <end position="427"/>
    </location>
</feature>
<feature type="compositionally biased region" description="Polar residues" evidence="1">
    <location>
        <begin position="316"/>
        <end position="337"/>
    </location>
</feature>
<feature type="compositionally biased region" description="Low complexity" evidence="1">
    <location>
        <begin position="377"/>
        <end position="389"/>
    </location>
</feature>
<feature type="region of interest" description="Disordered" evidence="1">
    <location>
        <begin position="595"/>
        <end position="631"/>
    </location>
</feature>
<comment type="caution">
    <text evidence="2">The sequence shown here is derived from an EMBL/GenBank/DDBJ whole genome shotgun (WGS) entry which is preliminary data.</text>
</comment>
<dbReference type="AlphaFoldDB" id="A0ABD3MWA2"/>
<protein>
    <submittedName>
        <fullName evidence="2">Uncharacterized protein</fullName>
    </submittedName>
</protein>
<evidence type="ECO:0000313" key="3">
    <source>
        <dbReference type="Proteomes" id="UP001530400"/>
    </source>
</evidence>
<keyword evidence="3" id="KW-1185">Reference proteome</keyword>
<accession>A0ABD3MWA2</accession>
<feature type="compositionally biased region" description="Polar residues" evidence="1">
    <location>
        <begin position="451"/>
        <end position="464"/>
    </location>
</feature>
<name>A0ABD3MWA2_9STRA</name>
<feature type="compositionally biased region" description="Basic and acidic residues" evidence="1">
    <location>
        <begin position="251"/>
        <end position="262"/>
    </location>
</feature>
<gene>
    <name evidence="2" type="ORF">ACHAWO_003403</name>
</gene>
<organism evidence="2 3">
    <name type="scientific">Cyclotella atomus</name>
    <dbReference type="NCBI Taxonomy" id="382360"/>
    <lineage>
        <taxon>Eukaryota</taxon>
        <taxon>Sar</taxon>
        <taxon>Stramenopiles</taxon>
        <taxon>Ochrophyta</taxon>
        <taxon>Bacillariophyta</taxon>
        <taxon>Coscinodiscophyceae</taxon>
        <taxon>Thalassiosirophycidae</taxon>
        <taxon>Stephanodiscales</taxon>
        <taxon>Stephanodiscaceae</taxon>
        <taxon>Cyclotella</taxon>
    </lineage>
</organism>
<proteinExistence type="predicted"/>
<dbReference type="Proteomes" id="UP001530400">
    <property type="component" value="Unassembled WGS sequence"/>
</dbReference>
<feature type="compositionally biased region" description="Basic residues" evidence="1">
    <location>
        <begin position="595"/>
        <end position="610"/>
    </location>
</feature>
<reference evidence="2 3" key="1">
    <citation type="submission" date="2024-10" db="EMBL/GenBank/DDBJ databases">
        <title>Updated reference genomes for cyclostephanoid diatoms.</title>
        <authorList>
            <person name="Roberts W.R."/>
            <person name="Alverson A.J."/>
        </authorList>
    </citation>
    <scope>NUCLEOTIDE SEQUENCE [LARGE SCALE GENOMIC DNA]</scope>
    <source>
        <strain evidence="2 3">AJA010-31</strain>
    </source>
</reference>
<dbReference type="EMBL" id="JALLPJ020001374">
    <property type="protein sequence ID" value="KAL3767096.1"/>
    <property type="molecule type" value="Genomic_DNA"/>
</dbReference>
<feature type="compositionally biased region" description="Acidic residues" evidence="1">
    <location>
        <begin position="614"/>
        <end position="631"/>
    </location>
</feature>
<feature type="region of interest" description="Disordered" evidence="1">
    <location>
        <begin position="483"/>
        <end position="564"/>
    </location>
</feature>
<evidence type="ECO:0000313" key="2">
    <source>
        <dbReference type="EMBL" id="KAL3767096.1"/>
    </source>
</evidence>
<feature type="region of interest" description="Disordered" evidence="1">
    <location>
        <begin position="250"/>
        <end position="297"/>
    </location>
</feature>
<sequence length="749" mass="82558">MVEKTRPRSLSRPCISLKPRPSTNKSSPDVMKLLHVSVTVVSLSGVYFKESTKAKNTDTPLTSGVKVYPKTTVVASFTRSDDQEASIDDHLRSIALDLSKPTAKDDAKEVVTWPTESKDKSTIQFERYFLREKSKGRKNKKKEHHQYAPQTCRVQLAVCRNRRWFKLGDADIVIHGEEKELSMTVPLINHDTPKSKKSKANAIPMARLKGETLKCGLGNNAALRVVVNVSEYPNVEKILHPNLATVVSWDDPTKKSKSKESTGKVTQPKGYLLAEQSGNGPREKKEDKQDGRRSESNLETIASTALATLFSVANQERSEITNTPSKGGESMSPQRLNSSSSKADSSLPPLCQTCTSSRPENILDRIMTVTNDPPSPQASTSTPVSTSTPPLIPVPTRAGFSPIRVSSPLRNLSPIRSLSPLRQNSEGSSDHRASVLDRVVTITSDAAPAPQKTTLSEHLASSPSRHTKETDQSIYFIEHDMKPSDESASTPHTSEDPPAADLLEKAHTRSSITVSTERSSHMSQSEYSQSTNGDASFAPSHNSAFTPASSSSSSKNSTNSQGDSDDMAIVMAELLEKTPSELYAIIHDLDPKEARRMKKENKKSRRHRSRRVIEEEDSVESEQSDDSDTYDYESVGESTFFYESVGESSVCSLNSESYISFIDSRQSRRNKRDSFADKIFSKRFLCSFPLCGIGKGAGDKTLSHVDDKETYVNGKQYILGCRYGSNDTSTFTSHSSSSGERRDFQFGDV</sequence>
<feature type="region of interest" description="Disordered" evidence="1">
    <location>
        <begin position="445"/>
        <end position="469"/>
    </location>
</feature>
<feature type="region of interest" description="Disordered" evidence="1">
    <location>
        <begin position="316"/>
        <end position="433"/>
    </location>
</feature>
<feature type="region of interest" description="Disordered" evidence="1">
    <location>
        <begin position="1"/>
        <end position="27"/>
    </location>
</feature>
<feature type="compositionally biased region" description="Low complexity" evidence="1">
    <location>
        <begin position="540"/>
        <end position="560"/>
    </location>
</feature>
<feature type="compositionally biased region" description="Low complexity" evidence="1">
    <location>
        <begin position="521"/>
        <end position="530"/>
    </location>
</feature>